<dbReference type="Proteomes" id="UP000689195">
    <property type="component" value="Unassembled WGS sequence"/>
</dbReference>
<proteinExistence type="predicted"/>
<keyword evidence="3" id="KW-1185">Reference proteome</keyword>
<dbReference type="PANTHER" id="PTHR23011">
    <property type="entry name" value="CYCLIC NUCLEOTIDE-BINDING DOMAIN CONTAINING PROTEIN"/>
    <property type="match status" value="1"/>
</dbReference>
<sequence length="646" mass="76458">MYQQQLQQESIELGNKRNQTRLLESINELTMQQKQSLLINILQISMQERKAEILQLMRIIMSKVDFFNQFQVENVDHDAYDYCLKHLTFETFSKNTVIFEKGEQPQNIYVVIRGQVSLYCNDHLLDQKITKKHSQSVDYGRESQCNNRIKFSDFKVKSLVRLTEFKEWKTFGEQAILDQRLRTNFAVCDIDSCLAILSKEHYNNAIQILEKKKEQHRMNKFKLNPSFQGLNKKLINIMLFSYQSSEYKFRDIIYKQGQADSDIIYIIKQGEFLVYQEQQKINEQQQMRVRKQIAIMTTGEIFGDYEAFEKIARQYNVQCNSHNGSLIIIPLQSLFQKLSQFNEQHYVQQLKQLCMKKNKWYHDFKSNIEQTQEKYQHFLTIQEQKYNNLNGSSKLIDSPSKINNENKQQLIDASISVSPITELKNTLNYLTSIDDQTNEQQEDINNSINIQKIKNKNTLYIASPDKLQPLPKITLVSSRQQDRNQLSTPDRFKQVIRHKMTILKRMHNLSPEDSVNINTIQQKTIYVQLPKQVKLEQNIEKQWPIKATLYLNDLDDRIRYHNNNSKIQNCNSSRDSSVVYDQLSLKMDGSEYNSQRTSRMGILNNILQHSVTKRGKNKKKRALTLKYREYLEQQFQQKTQNSLLYC</sequence>
<organism evidence="2 3">
    <name type="scientific">Paramecium pentaurelia</name>
    <dbReference type="NCBI Taxonomy" id="43138"/>
    <lineage>
        <taxon>Eukaryota</taxon>
        <taxon>Sar</taxon>
        <taxon>Alveolata</taxon>
        <taxon>Ciliophora</taxon>
        <taxon>Intramacronucleata</taxon>
        <taxon>Oligohymenophorea</taxon>
        <taxon>Peniculida</taxon>
        <taxon>Parameciidae</taxon>
        <taxon>Paramecium</taxon>
    </lineage>
</organism>
<accession>A0A8S1YC40</accession>
<feature type="domain" description="Cyclic nucleotide-binding" evidence="1">
    <location>
        <begin position="226"/>
        <end position="317"/>
    </location>
</feature>
<dbReference type="OrthoDB" id="293815at2759"/>
<evidence type="ECO:0000313" key="2">
    <source>
        <dbReference type="EMBL" id="CAD8211319.1"/>
    </source>
</evidence>
<feature type="domain" description="Cyclic nucleotide-binding" evidence="1">
    <location>
        <begin position="71"/>
        <end position="206"/>
    </location>
</feature>
<dbReference type="PROSITE" id="PS50042">
    <property type="entry name" value="CNMP_BINDING_3"/>
    <property type="match status" value="2"/>
</dbReference>
<dbReference type="Pfam" id="PF00027">
    <property type="entry name" value="cNMP_binding"/>
    <property type="match status" value="1"/>
</dbReference>
<dbReference type="InterPro" id="IPR000595">
    <property type="entry name" value="cNMP-bd_dom"/>
</dbReference>
<reference evidence="2" key="1">
    <citation type="submission" date="2021-01" db="EMBL/GenBank/DDBJ databases">
        <authorList>
            <consortium name="Genoscope - CEA"/>
            <person name="William W."/>
        </authorList>
    </citation>
    <scope>NUCLEOTIDE SEQUENCE</scope>
</reference>
<dbReference type="EMBL" id="CAJJDO010000163">
    <property type="protein sequence ID" value="CAD8211319.1"/>
    <property type="molecule type" value="Genomic_DNA"/>
</dbReference>
<comment type="caution">
    <text evidence="2">The sequence shown here is derived from an EMBL/GenBank/DDBJ whole genome shotgun (WGS) entry which is preliminary data.</text>
</comment>
<dbReference type="CDD" id="cd00038">
    <property type="entry name" value="CAP_ED"/>
    <property type="match status" value="2"/>
</dbReference>
<evidence type="ECO:0000313" key="3">
    <source>
        <dbReference type="Proteomes" id="UP000689195"/>
    </source>
</evidence>
<evidence type="ECO:0000259" key="1">
    <source>
        <dbReference type="PROSITE" id="PS50042"/>
    </source>
</evidence>
<dbReference type="PANTHER" id="PTHR23011:SF28">
    <property type="entry name" value="CYCLIC NUCLEOTIDE-BINDING DOMAIN CONTAINING PROTEIN"/>
    <property type="match status" value="1"/>
</dbReference>
<gene>
    <name evidence="2" type="ORF">PPENT_87.1.T1630023</name>
</gene>
<dbReference type="AlphaFoldDB" id="A0A8S1YC40"/>
<protein>
    <recommendedName>
        <fullName evidence="1">Cyclic nucleotide-binding domain-containing protein</fullName>
    </recommendedName>
</protein>
<name>A0A8S1YC40_9CILI</name>